<keyword evidence="5" id="KW-0395">Inflammatory response</keyword>
<name>A0A1A6GXG8_NEOLE</name>
<dbReference type="InterPro" id="IPR051249">
    <property type="entry name" value="NLRP_Inflammasome"/>
</dbReference>
<comment type="subunit">
    <text evidence="7">Interacts with the C-terminal part of Nlrp1a (NACHT, LRR and PYD domains-containing protein 1a, C-terminus) in absence of pathogens and other damage-associated signals.</text>
</comment>
<keyword evidence="4" id="KW-0391">Immunity</keyword>
<dbReference type="Pfam" id="PF23679">
    <property type="entry name" value="UPA-FIIND"/>
    <property type="match status" value="1"/>
</dbReference>
<comment type="subcellular location">
    <subcellularLocation>
        <location evidence="1">Cytoplasm</location>
        <location evidence="1">Cytosol</location>
    </subcellularLocation>
</comment>
<protein>
    <recommendedName>
        <fullName evidence="9">FIIND domain-containing protein</fullName>
    </recommendedName>
</protein>
<dbReference type="PROSITE" id="PS51830">
    <property type="entry name" value="FIIND"/>
    <property type="match status" value="1"/>
</dbReference>
<dbReference type="PANTHER" id="PTHR46985:SF3">
    <property type="entry name" value="NACHT, LRR AND PYD DOMAINS-CONTAINING PROTEIN 1"/>
    <property type="match status" value="1"/>
</dbReference>
<evidence type="ECO:0000313" key="11">
    <source>
        <dbReference type="Proteomes" id="UP000092124"/>
    </source>
</evidence>
<dbReference type="GO" id="GO:0006954">
    <property type="term" value="P:inflammatory response"/>
    <property type="evidence" value="ECO:0007669"/>
    <property type="project" value="UniProtKB-KW"/>
</dbReference>
<keyword evidence="11" id="KW-1185">Reference proteome</keyword>
<sequence>MWEVTFHLYLVPNDCTIQKAIDDEMKFQFVRINKPPPVDSLYIGSRYIVSGSKKLKIIPTELELCRRSPGESQLFSEIYVGDMGSGLSEDQYEIICAEATNPDEIWKLFSLSQSWTRACKDQIYQALKEIHPHLIMELFEKSSGISVGS</sequence>
<feature type="domain" description="FIIND" evidence="9">
    <location>
        <begin position="1"/>
        <end position="124"/>
    </location>
</feature>
<evidence type="ECO:0000259" key="9">
    <source>
        <dbReference type="PROSITE" id="PS51830"/>
    </source>
</evidence>
<dbReference type="InterPro" id="IPR001315">
    <property type="entry name" value="CARD"/>
</dbReference>
<evidence type="ECO:0000256" key="4">
    <source>
        <dbReference type="ARBA" id="ARBA00022859"/>
    </source>
</evidence>
<reference evidence="10 11" key="1">
    <citation type="submission" date="2016-06" db="EMBL/GenBank/DDBJ databases">
        <title>The Draft Genome Sequence and Annotation of the Desert Woodrat Neotoma lepida.</title>
        <authorList>
            <person name="Campbell M."/>
            <person name="Oakeson K.F."/>
            <person name="Yandell M."/>
            <person name="Halpert J.R."/>
            <person name="Dearing D."/>
        </authorList>
    </citation>
    <scope>NUCLEOTIDE SEQUENCE [LARGE SCALE GENOMIC DNA]</scope>
    <source>
        <strain evidence="10">417</strain>
        <tissue evidence="10">Liver</tissue>
    </source>
</reference>
<dbReference type="Proteomes" id="UP000092124">
    <property type="component" value="Unassembled WGS sequence"/>
</dbReference>
<gene>
    <name evidence="10" type="ORF">A6R68_00420</name>
</gene>
<proteinExistence type="predicted"/>
<evidence type="ECO:0000256" key="7">
    <source>
        <dbReference type="ARBA" id="ARBA00024369"/>
    </source>
</evidence>
<dbReference type="Pfam" id="PF00619">
    <property type="entry name" value="CARD"/>
    <property type="match status" value="1"/>
</dbReference>
<evidence type="ECO:0000313" key="10">
    <source>
        <dbReference type="EMBL" id="OBS71033.1"/>
    </source>
</evidence>
<evidence type="ECO:0000256" key="5">
    <source>
        <dbReference type="ARBA" id="ARBA00023198"/>
    </source>
</evidence>
<dbReference type="OrthoDB" id="428577at2759"/>
<accession>A0A1A6GXG8</accession>
<dbReference type="GO" id="GO:0042981">
    <property type="term" value="P:regulation of apoptotic process"/>
    <property type="evidence" value="ECO:0007669"/>
    <property type="project" value="InterPro"/>
</dbReference>
<dbReference type="AlphaFoldDB" id="A0A1A6GXG8"/>
<comment type="function">
    <text evidence="8">Constitutes the precursor of the Nlrp1a inflammasome, which mediates autoproteolytic processing within the FIIND domain to generate the N-terminal and C-terminal parts, which are associated non-covalently in absence of pathogens and other damage-associated signals.</text>
</comment>
<keyword evidence="3" id="KW-0399">Innate immunity</keyword>
<comment type="function">
    <text evidence="6">Constitutes the active part of the Nlrp1a inflammasome. In absence of pathogens and other damage-associated signals, interacts with the N-terminal part of Nlrp1a (NACHT, LRR and PYD domains-containing protein 1a, N-terminus), preventing activation of the Nlrp1a inflammasome. In response to pathogen-associated signals, the N-terminal part of Nlrp1a is degraded by the proteasome, releasing this form, which polymerizes to form the Nlrp1a inflammasome complex: the Nlrp1a inflammasome complex then directly recruits pro-caspase-1 (proCASP1) and promotes caspase-1 (CASP1) activation, leading to gasdermin-D (GSDMD) cleavage and subsequent pyroptosis.</text>
</comment>
<dbReference type="PANTHER" id="PTHR46985">
    <property type="entry name" value="NACHT, LRR AND PYD DOMAINS-CONTAINING PROTEIN 1"/>
    <property type="match status" value="1"/>
</dbReference>
<dbReference type="STRING" id="56216.A0A1A6GXG8"/>
<comment type="caution">
    <text evidence="10">The sequence shown here is derived from an EMBL/GenBank/DDBJ whole genome shotgun (WGS) entry which is preliminary data.</text>
</comment>
<dbReference type="GO" id="GO:0045087">
    <property type="term" value="P:innate immune response"/>
    <property type="evidence" value="ECO:0007669"/>
    <property type="project" value="UniProtKB-KW"/>
</dbReference>
<evidence type="ECO:0000256" key="8">
    <source>
        <dbReference type="ARBA" id="ARBA00029394"/>
    </source>
</evidence>
<evidence type="ECO:0000256" key="6">
    <source>
        <dbReference type="ARBA" id="ARBA00024315"/>
    </source>
</evidence>
<dbReference type="Gene3D" id="1.10.533.10">
    <property type="entry name" value="Death Domain, Fas"/>
    <property type="match status" value="1"/>
</dbReference>
<evidence type="ECO:0000256" key="3">
    <source>
        <dbReference type="ARBA" id="ARBA00022588"/>
    </source>
</evidence>
<dbReference type="GO" id="GO:0061702">
    <property type="term" value="C:canonical inflammasome complex"/>
    <property type="evidence" value="ECO:0007669"/>
    <property type="project" value="TreeGrafter"/>
</dbReference>
<keyword evidence="2" id="KW-0963">Cytoplasm</keyword>
<dbReference type="EMBL" id="LZPO01066261">
    <property type="protein sequence ID" value="OBS71033.1"/>
    <property type="molecule type" value="Genomic_DNA"/>
</dbReference>
<evidence type="ECO:0000256" key="2">
    <source>
        <dbReference type="ARBA" id="ARBA00022490"/>
    </source>
</evidence>
<dbReference type="SUPFAM" id="SSF47986">
    <property type="entry name" value="DEATH domain"/>
    <property type="match status" value="1"/>
</dbReference>
<dbReference type="InterPro" id="IPR025307">
    <property type="entry name" value="FIIND_dom"/>
</dbReference>
<organism evidence="10 11">
    <name type="scientific">Neotoma lepida</name>
    <name type="common">Desert woodrat</name>
    <dbReference type="NCBI Taxonomy" id="56216"/>
    <lineage>
        <taxon>Eukaryota</taxon>
        <taxon>Metazoa</taxon>
        <taxon>Chordata</taxon>
        <taxon>Craniata</taxon>
        <taxon>Vertebrata</taxon>
        <taxon>Euteleostomi</taxon>
        <taxon>Mammalia</taxon>
        <taxon>Eutheria</taxon>
        <taxon>Euarchontoglires</taxon>
        <taxon>Glires</taxon>
        <taxon>Rodentia</taxon>
        <taxon>Myomorpha</taxon>
        <taxon>Muroidea</taxon>
        <taxon>Cricetidae</taxon>
        <taxon>Neotominae</taxon>
        <taxon>Neotoma</taxon>
    </lineage>
</organism>
<evidence type="ECO:0000256" key="1">
    <source>
        <dbReference type="ARBA" id="ARBA00004514"/>
    </source>
</evidence>
<dbReference type="InterPro" id="IPR011029">
    <property type="entry name" value="DEATH-like_dom_sf"/>
</dbReference>